<evidence type="ECO:0000313" key="5">
    <source>
        <dbReference type="Proteomes" id="UP000507470"/>
    </source>
</evidence>
<feature type="transmembrane region" description="Helical" evidence="2">
    <location>
        <begin position="62"/>
        <end position="81"/>
    </location>
</feature>
<dbReference type="PANTHER" id="PTHR12277:SF194">
    <property type="entry name" value="FI04476P"/>
    <property type="match status" value="1"/>
</dbReference>
<dbReference type="EC" id="3.1.1.23" evidence="4"/>
<dbReference type="Proteomes" id="UP000507470">
    <property type="component" value="Unassembled WGS sequence"/>
</dbReference>
<dbReference type="EMBL" id="CACVKT020000927">
    <property type="protein sequence ID" value="CAC5363898.1"/>
    <property type="molecule type" value="Genomic_DNA"/>
</dbReference>
<organism evidence="4 5">
    <name type="scientific">Mytilus coruscus</name>
    <name type="common">Sea mussel</name>
    <dbReference type="NCBI Taxonomy" id="42192"/>
    <lineage>
        <taxon>Eukaryota</taxon>
        <taxon>Metazoa</taxon>
        <taxon>Spiralia</taxon>
        <taxon>Lophotrochozoa</taxon>
        <taxon>Mollusca</taxon>
        <taxon>Bivalvia</taxon>
        <taxon>Autobranchia</taxon>
        <taxon>Pteriomorphia</taxon>
        <taxon>Mytilida</taxon>
        <taxon>Mytiloidea</taxon>
        <taxon>Mytilidae</taxon>
        <taxon>Mytilinae</taxon>
        <taxon>Mytilus</taxon>
    </lineage>
</organism>
<keyword evidence="5" id="KW-1185">Reference proteome</keyword>
<dbReference type="AlphaFoldDB" id="A0A6J8A9E5"/>
<keyword evidence="2" id="KW-1133">Transmembrane helix</keyword>
<gene>
    <name evidence="4" type="ORF">MCOR_5145</name>
</gene>
<dbReference type="GO" id="GO:0052651">
    <property type="term" value="P:monoacylglycerol catabolic process"/>
    <property type="evidence" value="ECO:0007669"/>
    <property type="project" value="TreeGrafter"/>
</dbReference>
<accession>A0A6J8A9E5</accession>
<name>A0A6J8A9E5_MYTCO</name>
<protein>
    <submittedName>
        <fullName evidence="4">ABHD12</fullName>
        <ecNumber evidence="4">3.1.1.23</ecNumber>
    </submittedName>
</protein>
<proteinExistence type="predicted"/>
<evidence type="ECO:0000256" key="1">
    <source>
        <dbReference type="SAM" id="MobiDB-lite"/>
    </source>
</evidence>
<dbReference type="InterPro" id="IPR029058">
    <property type="entry name" value="AB_hydrolase_fold"/>
</dbReference>
<feature type="region of interest" description="Disordered" evidence="1">
    <location>
        <begin position="18"/>
        <end position="46"/>
    </location>
</feature>
<feature type="compositionally biased region" description="Polar residues" evidence="1">
    <location>
        <begin position="18"/>
        <end position="27"/>
    </location>
</feature>
<feature type="compositionally biased region" description="Basic and acidic residues" evidence="1">
    <location>
        <begin position="28"/>
        <end position="38"/>
    </location>
</feature>
<evidence type="ECO:0000256" key="2">
    <source>
        <dbReference type="SAM" id="Phobius"/>
    </source>
</evidence>
<dbReference type="GO" id="GO:0047372">
    <property type="term" value="F:monoacylglycerol lipase activity"/>
    <property type="evidence" value="ECO:0007669"/>
    <property type="project" value="UniProtKB-EC"/>
</dbReference>
<keyword evidence="2" id="KW-0812">Transmembrane</keyword>
<evidence type="ECO:0000313" key="4">
    <source>
        <dbReference type="EMBL" id="CAC5363898.1"/>
    </source>
</evidence>
<keyword evidence="4" id="KW-0378">Hydrolase</keyword>
<keyword evidence="2" id="KW-0472">Membrane</keyword>
<reference evidence="4 5" key="1">
    <citation type="submission" date="2020-06" db="EMBL/GenBank/DDBJ databases">
        <authorList>
            <person name="Li R."/>
            <person name="Bekaert M."/>
        </authorList>
    </citation>
    <scope>NUCLEOTIDE SEQUENCE [LARGE SCALE GENOMIC DNA]</scope>
    <source>
        <strain evidence="5">wild</strain>
    </source>
</reference>
<dbReference type="GO" id="GO:0004622">
    <property type="term" value="F:phosphatidylcholine lysophospholipase activity"/>
    <property type="evidence" value="ECO:0007669"/>
    <property type="project" value="TreeGrafter"/>
</dbReference>
<dbReference type="SUPFAM" id="SSF53474">
    <property type="entry name" value="alpha/beta-Hydrolases"/>
    <property type="match status" value="1"/>
</dbReference>
<feature type="domain" description="AB hydrolase-1" evidence="3">
    <location>
        <begin position="172"/>
        <end position="265"/>
    </location>
</feature>
<dbReference type="GO" id="GO:0006660">
    <property type="term" value="P:phosphatidylserine catabolic process"/>
    <property type="evidence" value="ECO:0007669"/>
    <property type="project" value="TreeGrafter"/>
</dbReference>
<dbReference type="Gene3D" id="3.40.50.1820">
    <property type="entry name" value="alpha/beta hydrolase"/>
    <property type="match status" value="2"/>
</dbReference>
<dbReference type="OrthoDB" id="10249433at2759"/>
<evidence type="ECO:0000259" key="3">
    <source>
        <dbReference type="Pfam" id="PF00561"/>
    </source>
</evidence>
<dbReference type="InterPro" id="IPR000073">
    <property type="entry name" value="AB_hydrolase_1"/>
</dbReference>
<dbReference type="GO" id="GO:0005789">
    <property type="term" value="C:endoplasmic reticulum membrane"/>
    <property type="evidence" value="ECO:0007669"/>
    <property type="project" value="TreeGrafter"/>
</dbReference>
<dbReference type="PANTHER" id="PTHR12277">
    <property type="entry name" value="ALPHA/BETA HYDROLASE DOMAIN-CONTAINING PROTEIN"/>
    <property type="match status" value="1"/>
</dbReference>
<dbReference type="Pfam" id="PF00561">
    <property type="entry name" value="Abhydrolase_1"/>
    <property type="match status" value="1"/>
</dbReference>
<sequence>MITLQTGVGQKLQKVMSNVRQRKSVNSEAKENKAKEQKNGSPKITKKETENKGFYRHILKRFLKHICGLLFFLYVVIPVFVKTNPWIHSKMVFLNMVKTNPWIHSKMVFLNMVRWPPFIDLTKPWEFGLRGARNFYLDVNEESRIGVWQILPNSSVEEGGDFDKLLGNGKTVILYLHGTTGTRGGWHRVQLLKLLASLDFHVVAFDYRGYGDSKGHPTEDGVVEDGYFMYKWIKERSKDSTVILWGHSLGTAITTKLARLLCLKNEDPDGVVLESPFNNIRDAAIRHPFTAVSIQSPFNNIRDAAIRHPFTAVSIQSPFNNIRDAAIRHPFTAVSIQSPFNNIRDAAIRHPFTAVSIQSPFNNIRDAAIRHPFTAVSIQSPFNNIRDAAIRHPFTAVSIQSPFNNIRDAAIRHPFTALFRFMPMFKEIFIDTIAENGIYFSSDENIAQVTSPLMMIHAEDDEIVPYELGRKLYEAAEKTRTTGSASIEFIPFYVMCVNLYEAAEKTRTTGSASIEFISFNASEGLGHKHIFKALEIPNIIKNFIHETCQK</sequence>